<comment type="caution">
    <text evidence="1">The sequence shown here is derived from an EMBL/GenBank/DDBJ whole genome shotgun (WGS) entry which is preliminary data.</text>
</comment>
<dbReference type="PROSITE" id="PS51257">
    <property type="entry name" value="PROKAR_LIPOPROTEIN"/>
    <property type="match status" value="1"/>
</dbReference>
<reference evidence="1 2" key="1">
    <citation type="submission" date="2020-08" db="EMBL/GenBank/DDBJ databases">
        <title>Bridging the membrane lipid divide: bacteria of the FCB group superphylum have the potential to synthesize archaeal ether lipids.</title>
        <authorList>
            <person name="Villanueva L."/>
            <person name="Von Meijenfeldt F.A.B."/>
            <person name="Westbye A.B."/>
            <person name="Yadav S."/>
            <person name="Hopmans E.C."/>
            <person name="Dutilh B.E."/>
            <person name="Sinninghe Damste J.S."/>
        </authorList>
    </citation>
    <scope>NUCLEOTIDE SEQUENCE [LARGE SCALE GENOMIC DNA]</scope>
    <source>
        <strain evidence="1">NIOZ-UU17</strain>
    </source>
</reference>
<dbReference type="Proteomes" id="UP000605201">
    <property type="component" value="Unassembled WGS sequence"/>
</dbReference>
<evidence type="ECO:0000313" key="2">
    <source>
        <dbReference type="Proteomes" id="UP000605201"/>
    </source>
</evidence>
<sequence>MSARSLNISNNESRPRLTPAVVLPVLLCALLLAGCSALISSATVDMTAGLSQAILNNNDLATVETGAPAYLLMVDSLLYRDPESEPLLREAASIYTAYTDVFVKDVARAQKLTDKALGYALKAVCVGRAQACALKRKDFKEFEKIVSELKLKDVPSLYALGSAWAAWIQVRRQDWNAVADIARVETIMQRVVVLDELYQDGAAHLYLGVLSSFIPPALGGKPETGRRHFERALEISHSKNLMLKVMYARHYARLMFDRDLHDRLLNEVLEADPDVPGYVLANTLAQKQALELLKSADEYF</sequence>
<dbReference type="Pfam" id="PF16811">
    <property type="entry name" value="TAtT"/>
    <property type="match status" value="1"/>
</dbReference>
<organism evidence="1 2">
    <name type="scientific">Candidatus Desulfatibia vada</name>
    <dbReference type="NCBI Taxonomy" id="2841696"/>
    <lineage>
        <taxon>Bacteria</taxon>
        <taxon>Pseudomonadati</taxon>
        <taxon>Thermodesulfobacteriota</taxon>
        <taxon>Desulfobacteria</taxon>
        <taxon>Desulfobacterales</taxon>
        <taxon>Desulfobacterales incertae sedis</taxon>
        <taxon>Candidatus Desulfatibia</taxon>
    </lineage>
</organism>
<evidence type="ECO:0000313" key="1">
    <source>
        <dbReference type="EMBL" id="MBC8434498.1"/>
    </source>
</evidence>
<accession>A0A8J6TRU1</accession>
<dbReference type="AlphaFoldDB" id="A0A8J6TRU1"/>
<name>A0A8J6TRU1_9BACT</name>
<dbReference type="EMBL" id="JACNIG010000448">
    <property type="protein sequence ID" value="MBC8434498.1"/>
    <property type="molecule type" value="Genomic_DNA"/>
</dbReference>
<evidence type="ECO:0008006" key="3">
    <source>
        <dbReference type="Google" id="ProtNLM"/>
    </source>
</evidence>
<proteinExistence type="predicted"/>
<dbReference type="InterPro" id="IPR038537">
    <property type="entry name" value="TatT_sf"/>
</dbReference>
<protein>
    <recommendedName>
        <fullName evidence="3">TRAP transporter TatT component family protein</fullName>
    </recommendedName>
</protein>
<dbReference type="Gene3D" id="1.25.40.920">
    <property type="entry name" value="TRAP transporter T-component"/>
    <property type="match status" value="1"/>
</dbReference>
<dbReference type="InterPro" id="IPR031823">
    <property type="entry name" value="TatT"/>
</dbReference>
<gene>
    <name evidence="1" type="ORF">H8D96_21525</name>
</gene>